<dbReference type="Proteomes" id="UP001324115">
    <property type="component" value="Unassembled WGS sequence"/>
</dbReference>
<feature type="domain" description="TIR" evidence="8">
    <location>
        <begin position="16"/>
        <end position="179"/>
    </location>
</feature>
<dbReference type="Gene3D" id="3.40.50.300">
    <property type="entry name" value="P-loop containing nucleotide triphosphate hydrolases"/>
    <property type="match status" value="1"/>
</dbReference>
<dbReference type="InterPro" id="IPR027417">
    <property type="entry name" value="P-loop_NTPase"/>
</dbReference>
<dbReference type="EC" id="3.2.2.6" evidence="1"/>
<evidence type="ECO:0000259" key="8">
    <source>
        <dbReference type="PROSITE" id="PS50104"/>
    </source>
</evidence>
<accession>A0AAN7EJL4</accession>
<sequence length="1192" mass="136921">MDSNSPSSSSSSGRKWKYHVFLSFKGEDTRKSFTDHLYTTLKQKGIFTFRDDEELERGKPIKPKLLEAIEESLYAIVILSKNYASSTWCLDELVKIMECKDKIGLIVHPIFYDVDPSEVQKQTGIYAQAFVKHEKENIDKVHKWRAALTEVANLSGLSLHDRYESEFIQDIVESISHKLTYRFPKDTKGLVGIDSRVEDLMSLLAIGSNDVFFVGIWGMGGIGKTTLARVVYEMVLSEFEGHCFIANVRDESEKCGLLPLQQKLIREILMEESVNIRDDYDGVDMIKNRLCHKKILLVLDDVNQFNQLEKLVGDSKWFGRGSRVIITTRDEHLIRHKVHSIYEAQGMDDTEALRLFSLKAFKEYDPPKDYLALSTSFIDYAKGLPLAIVVLGSFLYDRSKEEWKGTSNRLKEYPNKKIIEILEIGFDGLQGTEKGIFLYIACFFNMKAKKYIVEILDCLGLHPKIGLKVLIERSLLKYYENKCWMHDLLKQMGQDMVRRDYPLEPEKWSKLWLYKDIRSVLMKNMVRDFQGLVLQFGDLYKSEKARWNLEAFPEMPNLKLLIIHDVQLLHGPKHLSNNLRFLDWSGYPSKSLPSNFQPVELVELHLFHSKIEWLWKGTKYLDKLKLIKLNNSLNLIATPDFTGIPNLEKLVLDGCIKLHEVHPSIMFLKRLTLLDLENCKSLRSLPSKFEMESLEILILSGCSKIKRIPEFMVNMKRVSKLHLNGTAITKLPSSIEHLTNLDSLHLRDCKNLVCLPGIIFSFKSLKDINLARCSKLDGLPEKLWNVESLEKLNASGITLKEPPSSIVTLENLKELSLKGCKGPPYKLWNNLFPLNLMPRRSLNPVSLLLPSLLSMHSLKKLDLSDCNLETIPNYIGNLPSITKLNLSGNHFSCLPESMVQLSKLERIGLYNCTRLRSLSQLPSTFYVVEANNCDSLETFPNGFKSFKFYRRLSLVNFFKYVGQSDMFSNMLGMLLIAYEKICRKSIGFHNNGAFTTVTPWSEIPKWFTHQSEGDTVSAQVTHQKENKWIGIIVCAMPMSCLNCESLLHCVILSNEHRVSQFYIGHCPRFVKLKSDHLWSSYIPSQAFSENERAVLGQIDENGFIQMKLKFLWESKIKKCGFRVVYEQDIEDIREMISTQSSNSTCITPYEGLDVHHNSTEGIKLKRSRDEYDGEGHDTKKSSLSKVLFTGHL</sequence>
<gene>
    <name evidence="9" type="ORF">RGQ29_031165</name>
</gene>
<evidence type="ECO:0000256" key="4">
    <source>
        <dbReference type="ARBA" id="ARBA00022801"/>
    </source>
</evidence>
<dbReference type="SUPFAM" id="SSF46785">
    <property type="entry name" value="Winged helix' DNA-binding domain"/>
    <property type="match status" value="1"/>
</dbReference>
<dbReference type="SUPFAM" id="SSF52058">
    <property type="entry name" value="L domain-like"/>
    <property type="match status" value="2"/>
</dbReference>
<dbReference type="SMART" id="SM00255">
    <property type="entry name" value="TIR"/>
    <property type="match status" value="1"/>
</dbReference>
<dbReference type="Pfam" id="PF00560">
    <property type="entry name" value="LRR_1"/>
    <property type="match status" value="1"/>
</dbReference>
<dbReference type="AlphaFoldDB" id="A0AAN7EJL4"/>
<dbReference type="GO" id="GO:0061809">
    <property type="term" value="F:NAD+ nucleosidase activity, cyclic ADP-ribose generating"/>
    <property type="evidence" value="ECO:0007669"/>
    <property type="project" value="UniProtKB-EC"/>
</dbReference>
<dbReference type="Pfam" id="PF01582">
    <property type="entry name" value="TIR"/>
    <property type="match status" value="1"/>
</dbReference>
<evidence type="ECO:0000256" key="2">
    <source>
        <dbReference type="ARBA" id="ARBA00022614"/>
    </source>
</evidence>
<comment type="caution">
    <text evidence="9">The sequence shown here is derived from an EMBL/GenBank/DDBJ whole genome shotgun (WGS) entry which is preliminary data.</text>
</comment>
<evidence type="ECO:0000256" key="6">
    <source>
        <dbReference type="ARBA" id="ARBA00023027"/>
    </source>
</evidence>
<keyword evidence="2" id="KW-0433">Leucine-rich repeat</keyword>
<dbReference type="GO" id="GO:0006952">
    <property type="term" value="P:defense response"/>
    <property type="evidence" value="ECO:0007669"/>
    <property type="project" value="UniProtKB-KW"/>
</dbReference>
<dbReference type="FunFam" id="3.40.50.10140:FF:000007">
    <property type="entry name" value="Disease resistance protein (TIR-NBS-LRR class)"/>
    <property type="match status" value="1"/>
</dbReference>
<keyword evidence="5" id="KW-0611">Plant defense</keyword>
<evidence type="ECO:0000256" key="7">
    <source>
        <dbReference type="ARBA" id="ARBA00047304"/>
    </source>
</evidence>
<reference evidence="9 10" key="1">
    <citation type="journal article" date="2023" name="G3 (Bethesda)">
        <title>A haplotype-resolved chromosome-scale genome for Quercus rubra L. provides insights into the genetics of adaptive traits for red oak species.</title>
        <authorList>
            <person name="Kapoor B."/>
            <person name="Jenkins J."/>
            <person name="Schmutz J."/>
            <person name="Zhebentyayeva T."/>
            <person name="Kuelheim C."/>
            <person name="Coggeshall M."/>
            <person name="Heim C."/>
            <person name="Lasky J.R."/>
            <person name="Leites L."/>
            <person name="Islam-Faridi N."/>
            <person name="Romero-Severson J."/>
            <person name="DeLeo V.L."/>
            <person name="Lucas S.M."/>
            <person name="Lazic D."/>
            <person name="Gailing O."/>
            <person name="Carlson J."/>
            <person name="Staton M."/>
        </authorList>
    </citation>
    <scope>NUCLEOTIDE SEQUENCE [LARGE SCALE GENOMIC DNA]</scope>
    <source>
        <strain evidence="9">Pseudo-F2</strain>
    </source>
</reference>
<dbReference type="InterPro" id="IPR003591">
    <property type="entry name" value="Leu-rich_rpt_typical-subtyp"/>
</dbReference>
<dbReference type="InterPro" id="IPR042197">
    <property type="entry name" value="Apaf_helical"/>
</dbReference>
<keyword evidence="3" id="KW-0677">Repeat</keyword>
<dbReference type="Gene3D" id="3.40.50.10140">
    <property type="entry name" value="Toll/interleukin-1 receptor homology (TIR) domain"/>
    <property type="match status" value="1"/>
</dbReference>
<name>A0AAN7EJL4_QUERU</name>
<dbReference type="InterPro" id="IPR032675">
    <property type="entry name" value="LRR_dom_sf"/>
</dbReference>
<dbReference type="Gene3D" id="3.80.10.10">
    <property type="entry name" value="Ribonuclease Inhibitor"/>
    <property type="match status" value="3"/>
</dbReference>
<dbReference type="PROSITE" id="PS50104">
    <property type="entry name" value="TIR"/>
    <property type="match status" value="1"/>
</dbReference>
<dbReference type="Gene3D" id="1.10.8.430">
    <property type="entry name" value="Helical domain of apoptotic protease-activating factors"/>
    <property type="match status" value="1"/>
</dbReference>
<evidence type="ECO:0000256" key="1">
    <source>
        <dbReference type="ARBA" id="ARBA00011982"/>
    </source>
</evidence>
<keyword evidence="6" id="KW-0520">NAD</keyword>
<dbReference type="InterPro" id="IPR000157">
    <property type="entry name" value="TIR_dom"/>
</dbReference>
<evidence type="ECO:0000256" key="3">
    <source>
        <dbReference type="ARBA" id="ARBA00022737"/>
    </source>
</evidence>
<dbReference type="InterPro" id="IPR002182">
    <property type="entry name" value="NB-ARC"/>
</dbReference>
<dbReference type="Pfam" id="PF23286">
    <property type="entry name" value="LRR_13"/>
    <property type="match status" value="1"/>
</dbReference>
<evidence type="ECO:0000313" key="9">
    <source>
        <dbReference type="EMBL" id="KAK4573081.1"/>
    </source>
</evidence>
<proteinExistence type="predicted"/>
<dbReference type="InterPro" id="IPR058192">
    <property type="entry name" value="WHD_ROQ1-like"/>
</dbReference>
<keyword evidence="4" id="KW-0378">Hydrolase</keyword>
<dbReference type="SUPFAM" id="SSF52200">
    <property type="entry name" value="Toll/Interleukin receptor TIR domain"/>
    <property type="match status" value="1"/>
</dbReference>
<dbReference type="InterPro" id="IPR036390">
    <property type="entry name" value="WH_DNA-bd_sf"/>
</dbReference>
<dbReference type="GO" id="GO:0043531">
    <property type="term" value="F:ADP binding"/>
    <property type="evidence" value="ECO:0007669"/>
    <property type="project" value="InterPro"/>
</dbReference>
<dbReference type="InterPro" id="IPR035897">
    <property type="entry name" value="Toll_tir_struct_dom_sf"/>
</dbReference>
<dbReference type="SUPFAM" id="SSF52540">
    <property type="entry name" value="P-loop containing nucleoside triphosphate hydrolases"/>
    <property type="match status" value="1"/>
</dbReference>
<keyword evidence="10" id="KW-1185">Reference proteome</keyword>
<dbReference type="Pfam" id="PF00931">
    <property type="entry name" value="NB-ARC"/>
    <property type="match status" value="1"/>
</dbReference>
<protein>
    <recommendedName>
        <fullName evidence="1">ADP-ribosyl cyclase/cyclic ADP-ribose hydrolase</fullName>
        <ecNumber evidence="1">3.2.2.6</ecNumber>
    </recommendedName>
</protein>
<dbReference type="PRINTS" id="PR00364">
    <property type="entry name" value="DISEASERSIST"/>
</dbReference>
<dbReference type="GO" id="GO:0007165">
    <property type="term" value="P:signal transduction"/>
    <property type="evidence" value="ECO:0007669"/>
    <property type="project" value="InterPro"/>
</dbReference>
<evidence type="ECO:0000313" key="10">
    <source>
        <dbReference type="Proteomes" id="UP001324115"/>
    </source>
</evidence>
<comment type="catalytic activity">
    <reaction evidence="7">
        <text>NAD(+) + H2O = ADP-D-ribose + nicotinamide + H(+)</text>
        <dbReference type="Rhea" id="RHEA:16301"/>
        <dbReference type="ChEBI" id="CHEBI:15377"/>
        <dbReference type="ChEBI" id="CHEBI:15378"/>
        <dbReference type="ChEBI" id="CHEBI:17154"/>
        <dbReference type="ChEBI" id="CHEBI:57540"/>
        <dbReference type="ChEBI" id="CHEBI:57967"/>
        <dbReference type="EC" id="3.2.2.6"/>
    </reaction>
    <physiologicalReaction direction="left-to-right" evidence="7">
        <dbReference type="Rhea" id="RHEA:16302"/>
    </physiologicalReaction>
</comment>
<organism evidence="9 10">
    <name type="scientific">Quercus rubra</name>
    <name type="common">Northern red oak</name>
    <name type="synonym">Quercus borealis</name>
    <dbReference type="NCBI Taxonomy" id="3512"/>
    <lineage>
        <taxon>Eukaryota</taxon>
        <taxon>Viridiplantae</taxon>
        <taxon>Streptophyta</taxon>
        <taxon>Embryophyta</taxon>
        <taxon>Tracheophyta</taxon>
        <taxon>Spermatophyta</taxon>
        <taxon>Magnoliopsida</taxon>
        <taxon>eudicotyledons</taxon>
        <taxon>Gunneridae</taxon>
        <taxon>Pentapetalae</taxon>
        <taxon>rosids</taxon>
        <taxon>fabids</taxon>
        <taxon>Fagales</taxon>
        <taxon>Fagaceae</taxon>
        <taxon>Quercus</taxon>
    </lineage>
</organism>
<dbReference type="EMBL" id="JAXUIC010000009">
    <property type="protein sequence ID" value="KAK4573081.1"/>
    <property type="molecule type" value="Genomic_DNA"/>
</dbReference>
<dbReference type="PANTHER" id="PTHR11017:SF559">
    <property type="entry name" value="DISEASE RESISTANCE PROTEIN CHL1"/>
    <property type="match status" value="1"/>
</dbReference>
<dbReference type="PROSITE" id="PS51450">
    <property type="entry name" value="LRR"/>
    <property type="match status" value="1"/>
</dbReference>
<dbReference type="SMART" id="SM00369">
    <property type="entry name" value="LRR_TYP"/>
    <property type="match status" value="4"/>
</dbReference>
<dbReference type="InterPro" id="IPR045344">
    <property type="entry name" value="C-JID"/>
</dbReference>
<dbReference type="InterPro" id="IPR001611">
    <property type="entry name" value="Leu-rich_rpt"/>
</dbReference>
<evidence type="ECO:0000256" key="5">
    <source>
        <dbReference type="ARBA" id="ARBA00022821"/>
    </source>
</evidence>
<dbReference type="Pfam" id="PF23282">
    <property type="entry name" value="WHD_ROQ1"/>
    <property type="match status" value="1"/>
</dbReference>
<dbReference type="Pfam" id="PF20160">
    <property type="entry name" value="C-JID"/>
    <property type="match status" value="1"/>
</dbReference>
<dbReference type="PANTHER" id="PTHR11017">
    <property type="entry name" value="LEUCINE-RICH REPEAT-CONTAINING PROTEIN"/>
    <property type="match status" value="1"/>
</dbReference>
<dbReference type="InterPro" id="IPR044974">
    <property type="entry name" value="Disease_R_plants"/>
</dbReference>
<dbReference type="InterPro" id="IPR058546">
    <property type="entry name" value="RPS4B/Roq1-like_LRR"/>
</dbReference>